<dbReference type="InterPro" id="IPR003594">
    <property type="entry name" value="HATPase_dom"/>
</dbReference>
<dbReference type="InterPro" id="IPR036890">
    <property type="entry name" value="HATPase_C_sf"/>
</dbReference>
<dbReference type="CDD" id="cd00075">
    <property type="entry name" value="HATPase"/>
    <property type="match status" value="1"/>
</dbReference>
<feature type="transmembrane region" description="Helical" evidence="4">
    <location>
        <begin position="29"/>
        <end position="50"/>
    </location>
</feature>
<keyword evidence="4" id="KW-0472">Membrane</keyword>
<dbReference type="PRINTS" id="PR00344">
    <property type="entry name" value="BCTRLSENSOR"/>
</dbReference>
<keyword evidence="3" id="KW-0597">Phosphoprotein</keyword>
<accession>A0ABW3QAI0</accession>
<dbReference type="InterPro" id="IPR004358">
    <property type="entry name" value="Sig_transdc_His_kin-like_C"/>
</dbReference>
<dbReference type="PANTHER" id="PTHR43547">
    <property type="entry name" value="TWO-COMPONENT HISTIDINE KINASE"/>
    <property type="match status" value="1"/>
</dbReference>
<dbReference type="EMBL" id="JBHTLP010000002">
    <property type="protein sequence ID" value="MFD1140746.1"/>
    <property type="molecule type" value="Genomic_DNA"/>
</dbReference>
<dbReference type="Gene3D" id="1.10.287.130">
    <property type="match status" value="1"/>
</dbReference>
<keyword evidence="7" id="KW-1185">Reference proteome</keyword>
<dbReference type="SMART" id="SM00388">
    <property type="entry name" value="HisKA"/>
    <property type="match status" value="1"/>
</dbReference>
<dbReference type="InterPro" id="IPR036097">
    <property type="entry name" value="HisK_dim/P_sf"/>
</dbReference>
<keyword evidence="6" id="KW-0067">ATP-binding</keyword>
<keyword evidence="4" id="KW-0812">Transmembrane</keyword>
<evidence type="ECO:0000256" key="3">
    <source>
        <dbReference type="ARBA" id="ARBA00022553"/>
    </source>
</evidence>
<evidence type="ECO:0000256" key="2">
    <source>
        <dbReference type="ARBA" id="ARBA00012438"/>
    </source>
</evidence>
<dbReference type="SUPFAM" id="SSF47384">
    <property type="entry name" value="Homodimeric domain of signal transducing histidine kinase"/>
    <property type="match status" value="1"/>
</dbReference>
<comment type="caution">
    <text evidence="6">The sequence shown here is derived from an EMBL/GenBank/DDBJ whole genome shotgun (WGS) entry which is preliminary data.</text>
</comment>
<feature type="transmembrane region" description="Helical" evidence="4">
    <location>
        <begin position="131"/>
        <end position="150"/>
    </location>
</feature>
<dbReference type="Gene3D" id="3.30.565.10">
    <property type="entry name" value="Histidine kinase-like ATPase, C-terminal domain"/>
    <property type="match status" value="1"/>
</dbReference>
<dbReference type="InterPro" id="IPR003661">
    <property type="entry name" value="HisK_dim/P_dom"/>
</dbReference>
<feature type="domain" description="Histidine kinase" evidence="5">
    <location>
        <begin position="217"/>
        <end position="432"/>
    </location>
</feature>
<dbReference type="RefSeq" id="WP_265989122.1">
    <property type="nucleotide sequence ID" value="NZ_CP110973.1"/>
</dbReference>
<protein>
    <recommendedName>
        <fullName evidence="2">histidine kinase</fullName>
        <ecNumber evidence="2">2.7.13.3</ecNumber>
    </recommendedName>
</protein>
<evidence type="ECO:0000259" key="5">
    <source>
        <dbReference type="PROSITE" id="PS50109"/>
    </source>
</evidence>
<dbReference type="Pfam" id="PF02518">
    <property type="entry name" value="HATPase_c"/>
    <property type="match status" value="1"/>
</dbReference>
<keyword evidence="6" id="KW-0547">Nucleotide-binding</keyword>
<name>A0ABW3QAI0_9BACT</name>
<proteinExistence type="predicted"/>
<evidence type="ECO:0000256" key="1">
    <source>
        <dbReference type="ARBA" id="ARBA00000085"/>
    </source>
</evidence>
<evidence type="ECO:0000256" key="4">
    <source>
        <dbReference type="SAM" id="Phobius"/>
    </source>
</evidence>
<dbReference type="PROSITE" id="PS50109">
    <property type="entry name" value="HIS_KIN"/>
    <property type="match status" value="1"/>
</dbReference>
<dbReference type="SUPFAM" id="SSF55874">
    <property type="entry name" value="ATPase domain of HSP90 chaperone/DNA topoisomerase II/histidine kinase"/>
    <property type="match status" value="1"/>
</dbReference>
<evidence type="ECO:0000313" key="6">
    <source>
        <dbReference type="EMBL" id="MFD1140746.1"/>
    </source>
</evidence>
<dbReference type="Proteomes" id="UP001597116">
    <property type="component" value="Unassembled WGS sequence"/>
</dbReference>
<comment type="catalytic activity">
    <reaction evidence="1">
        <text>ATP + protein L-histidine = ADP + protein N-phospho-L-histidine.</text>
        <dbReference type="EC" id="2.7.13.3"/>
    </reaction>
</comment>
<dbReference type="PANTHER" id="PTHR43547:SF2">
    <property type="entry name" value="HYBRID SIGNAL TRANSDUCTION HISTIDINE KINASE C"/>
    <property type="match status" value="1"/>
</dbReference>
<dbReference type="SMART" id="SM00387">
    <property type="entry name" value="HATPase_c"/>
    <property type="match status" value="1"/>
</dbReference>
<feature type="transmembrane region" description="Helical" evidence="4">
    <location>
        <begin position="80"/>
        <end position="101"/>
    </location>
</feature>
<keyword evidence="4" id="KW-1133">Transmembrane helix</keyword>
<dbReference type="GO" id="GO:0005524">
    <property type="term" value="F:ATP binding"/>
    <property type="evidence" value="ECO:0007669"/>
    <property type="project" value="UniProtKB-KW"/>
</dbReference>
<reference evidence="7" key="1">
    <citation type="journal article" date="2019" name="Int. J. Syst. Evol. Microbiol.">
        <title>The Global Catalogue of Microorganisms (GCM) 10K type strain sequencing project: providing services to taxonomists for standard genome sequencing and annotation.</title>
        <authorList>
            <consortium name="The Broad Institute Genomics Platform"/>
            <consortium name="The Broad Institute Genome Sequencing Center for Infectious Disease"/>
            <person name="Wu L."/>
            <person name="Ma J."/>
        </authorList>
    </citation>
    <scope>NUCLEOTIDE SEQUENCE [LARGE SCALE GENOMIC DNA]</scope>
    <source>
        <strain evidence="7">CCUG 55608</strain>
    </source>
</reference>
<dbReference type="InterPro" id="IPR005467">
    <property type="entry name" value="His_kinase_dom"/>
</dbReference>
<evidence type="ECO:0000313" key="7">
    <source>
        <dbReference type="Proteomes" id="UP001597116"/>
    </source>
</evidence>
<feature type="transmembrane region" description="Helical" evidence="4">
    <location>
        <begin position="56"/>
        <end position="73"/>
    </location>
</feature>
<dbReference type="Pfam" id="PF00512">
    <property type="entry name" value="HisKA"/>
    <property type="match status" value="1"/>
</dbReference>
<dbReference type="EC" id="2.7.13.3" evidence="2"/>
<organism evidence="6 7">
    <name type="scientific">Larkinella insperata</name>
    <dbReference type="NCBI Taxonomy" id="332158"/>
    <lineage>
        <taxon>Bacteria</taxon>
        <taxon>Pseudomonadati</taxon>
        <taxon>Bacteroidota</taxon>
        <taxon>Cytophagia</taxon>
        <taxon>Cytophagales</taxon>
        <taxon>Spirosomataceae</taxon>
        <taxon>Larkinella</taxon>
    </lineage>
</organism>
<gene>
    <name evidence="6" type="ORF">ACFQ4C_06490</name>
</gene>
<feature type="transmembrane region" description="Helical" evidence="4">
    <location>
        <begin position="107"/>
        <end position="124"/>
    </location>
</feature>
<feature type="transmembrane region" description="Helical" evidence="4">
    <location>
        <begin position="162"/>
        <end position="182"/>
    </location>
</feature>
<dbReference type="CDD" id="cd00082">
    <property type="entry name" value="HisKA"/>
    <property type="match status" value="1"/>
</dbReference>
<sequence length="432" mass="48137">MEKPFFDSIQQSFASLVGEPGKATLESRIFNATCLILILVTLYNIPFNYYIGLKEASAISTLLFFIFSALYYLCRVKNKFYISITVAGVLASLLLAVNYFFNAGVVGSSLLLFMLTFFLVSIIAPTRQATFWLCLNILIVLGLLYTEYYYPQAILAGYSSRLNYLIDVASTYVVGIALIYLATRFSRKAYKTEKRQVEEKSGILERLNAEKNKLFSIVSHDLRAPLASIQQYLEIIQETDLDEDLRREIKSDLIDVVSNTQEMLSNLLSWSTSQMNGLTVNRTEVHVASILVSIAELYKPLAAKKGLHLEVISNPDVHVLADSNMLHLIVRNLVGNALKFTPSGGFVNLKAVPSGAHCVISVSDNGRGIEPEDQETLFSMKSRVTFGTNNEKGVGLGLFLCKEYAEAQRGKLWFESEPNLGTTFYVSLPIAV</sequence>